<keyword evidence="1" id="KW-0812">Transmembrane</keyword>
<feature type="transmembrane region" description="Helical" evidence="1">
    <location>
        <begin position="81"/>
        <end position="99"/>
    </location>
</feature>
<organism evidence="2 3">
    <name type="scientific">Priestia endophytica</name>
    <dbReference type="NCBI Taxonomy" id="135735"/>
    <lineage>
        <taxon>Bacteria</taxon>
        <taxon>Bacillati</taxon>
        <taxon>Bacillota</taxon>
        <taxon>Bacilli</taxon>
        <taxon>Bacillales</taxon>
        <taxon>Bacillaceae</taxon>
        <taxon>Priestia</taxon>
    </lineage>
</organism>
<sequence length="161" mass="19137">MEKFLNNLDLSSKGIWFPFTLGAIALIYIFLMSKRLTWREIYLTFGTINYVALTVDAFLMMNYLDVFDLGKEPKQEGIGDFITYGIIPSCFAIIFLNHLKEEKKWTYVFLFTLLSLLSEWIIVQVGYMKLNGWHTWWSIPVFIIVYGFWLPWHLRLIRKES</sequence>
<keyword evidence="1" id="KW-1133">Transmembrane helix</keyword>
<protein>
    <recommendedName>
        <fullName evidence="4">Rod shape-determining protein MreD</fullName>
    </recommendedName>
</protein>
<geneLocation type="plasmid" evidence="2">
    <name>pBEH1</name>
</geneLocation>
<name>A0AAX1Q5Z2_9BACI</name>
<feature type="transmembrane region" description="Helical" evidence="1">
    <location>
        <begin position="106"/>
        <end position="127"/>
    </location>
</feature>
<evidence type="ECO:0000313" key="3">
    <source>
        <dbReference type="Proteomes" id="UP000250174"/>
    </source>
</evidence>
<dbReference type="Proteomes" id="UP000250174">
    <property type="component" value="Unassembled WGS sequence"/>
</dbReference>
<proteinExistence type="predicted"/>
<dbReference type="RefSeq" id="WP_113765735.1">
    <property type="nucleotide sequence ID" value="NZ_LVYK01000033.1"/>
</dbReference>
<comment type="caution">
    <text evidence="2">The sequence shown here is derived from an EMBL/GenBank/DDBJ whole genome shotgun (WGS) entry which is preliminary data.</text>
</comment>
<feature type="transmembrane region" description="Helical" evidence="1">
    <location>
        <begin position="41"/>
        <end position="61"/>
    </location>
</feature>
<keyword evidence="2" id="KW-0614">Plasmid</keyword>
<evidence type="ECO:0000256" key="1">
    <source>
        <dbReference type="SAM" id="Phobius"/>
    </source>
</evidence>
<gene>
    <name evidence="2" type="ORF">A3864_15290</name>
</gene>
<evidence type="ECO:0000313" key="2">
    <source>
        <dbReference type="EMBL" id="RAS75651.1"/>
    </source>
</evidence>
<evidence type="ECO:0008006" key="4">
    <source>
        <dbReference type="Google" id="ProtNLM"/>
    </source>
</evidence>
<keyword evidence="1" id="KW-0472">Membrane</keyword>
<reference evidence="2 3" key="1">
    <citation type="submission" date="2016-03" db="EMBL/GenBank/DDBJ databases">
        <title>Comparison of Bacillus endophyticus and B. anthracis characteristics using whole genome sequence analysis and microbiological techniques.</title>
        <authorList>
            <person name="Lekota K.E."/>
            <person name="Mafofo J."/>
            <person name="Rees J."/>
            <person name="Muchadeyi F.C."/>
            <person name="Madoroba E."/>
            <person name="Van Heerden H."/>
        </authorList>
    </citation>
    <scope>NUCLEOTIDE SEQUENCE [LARGE SCALE GENOMIC DNA]</scope>
    <source>
        <strain evidence="2 3">3631_10C</strain>
        <plasmid evidence="2">pBEH1</plasmid>
    </source>
</reference>
<dbReference type="AlphaFoldDB" id="A0AAX1Q5Z2"/>
<dbReference type="EMBL" id="LVYK01000033">
    <property type="protein sequence ID" value="RAS75651.1"/>
    <property type="molecule type" value="Genomic_DNA"/>
</dbReference>
<accession>A0AAX1Q5Z2</accession>
<feature type="transmembrane region" description="Helical" evidence="1">
    <location>
        <begin position="15"/>
        <end position="32"/>
    </location>
</feature>
<feature type="transmembrane region" description="Helical" evidence="1">
    <location>
        <begin position="133"/>
        <end position="152"/>
    </location>
</feature>